<accession>A0AAV4TM39</accession>
<dbReference type="Proteomes" id="UP001054945">
    <property type="component" value="Unassembled WGS sequence"/>
</dbReference>
<feature type="non-terminal residue" evidence="1">
    <location>
        <position position="74"/>
    </location>
</feature>
<protein>
    <recommendedName>
        <fullName evidence="3">Ribosomal protein L20</fullName>
    </recommendedName>
</protein>
<gene>
    <name evidence="1" type="ORF">CEXT_146951</name>
</gene>
<dbReference type="EMBL" id="BPLR01011340">
    <property type="protein sequence ID" value="GIY45905.1"/>
    <property type="molecule type" value="Genomic_DNA"/>
</dbReference>
<dbReference type="AlphaFoldDB" id="A0AAV4TM39"/>
<sequence length="74" mass="8693">MKRVSKNKIWASRIQEIGSTIRPSVASMKKNLPSTLSDRGTFMRRSHRLYNLYPAFVLLMRNESKIYLLYRSEG</sequence>
<comment type="caution">
    <text evidence="1">The sequence shown here is derived from an EMBL/GenBank/DDBJ whole genome shotgun (WGS) entry which is preliminary data.</text>
</comment>
<proteinExistence type="predicted"/>
<evidence type="ECO:0000313" key="1">
    <source>
        <dbReference type="EMBL" id="GIY45905.1"/>
    </source>
</evidence>
<evidence type="ECO:0008006" key="3">
    <source>
        <dbReference type="Google" id="ProtNLM"/>
    </source>
</evidence>
<organism evidence="1 2">
    <name type="scientific">Caerostris extrusa</name>
    <name type="common">Bark spider</name>
    <name type="synonym">Caerostris bankana</name>
    <dbReference type="NCBI Taxonomy" id="172846"/>
    <lineage>
        <taxon>Eukaryota</taxon>
        <taxon>Metazoa</taxon>
        <taxon>Ecdysozoa</taxon>
        <taxon>Arthropoda</taxon>
        <taxon>Chelicerata</taxon>
        <taxon>Arachnida</taxon>
        <taxon>Araneae</taxon>
        <taxon>Araneomorphae</taxon>
        <taxon>Entelegynae</taxon>
        <taxon>Araneoidea</taxon>
        <taxon>Araneidae</taxon>
        <taxon>Caerostris</taxon>
    </lineage>
</organism>
<evidence type="ECO:0000313" key="2">
    <source>
        <dbReference type="Proteomes" id="UP001054945"/>
    </source>
</evidence>
<keyword evidence="2" id="KW-1185">Reference proteome</keyword>
<reference evidence="1 2" key="1">
    <citation type="submission" date="2021-06" db="EMBL/GenBank/DDBJ databases">
        <title>Caerostris extrusa draft genome.</title>
        <authorList>
            <person name="Kono N."/>
            <person name="Arakawa K."/>
        </authorList>
    </citation>
    <scope>NUCLEOTIDE SEQUENCE [LARGE SCALE GENOMIC DNA]</scope>
</reference>
<name>A0AAV4TM39_CAEEX</name>